<feature type="domain" description="Peptidoglycan binding-like" evidence="2">
    <location>
        <begin position="62"/>
        <end position="118"/>
    </location>
</feature>
<evidence type="ECO:0000259" key="2">
    <source>
        <dbReference type="Pfam" id="PF01471"/>
    </source>
</evidence>
<dbReference type="SUPFAM" id="SSF47090">
    <property type="entry name" value="PGBD-like"/>
    <property type="match status" value="1"/>
</dbReference>
<organism evidence="3 4">
    <name type="scientific">Streptomyces montanisoli</name>
    <dbReference type="NCBI Taxonomy" id="2798581"/>
    <lineage>
        <taxon>Bacteria</taxon>
        <taxon>Bacillati</taxon>
        <taxon>Actinomycetota</taxon>
        <taxon>Actinomycetes</taxon>
        <taxon>Kitasatosporales</taxon>
        <taxon>Streptomycetaceae</taxon>
        <taxon>Streptomyces</taxon>
    </lineage>
</organism>
<proteinExistence type="predicted"/>
<feature type="compositionally biased region" description="Basic and acidic residues" evidence="1">
    <location>
        <begin position="116"/>
        <end position="127"/>
    </location>
</feature>
<evidence type="ECO:0000313" key="3">
    <source>
        <dbReference type="EMBL" id="MBP0458057.1"/>
    </source>
</evidence>
<dbReference type="EMBL" id="JAGIQL010000033">
    <property type="protein sequence ID" value="MBP0458057.1"/>
    <property type="molecule type" value="Genomic_DNA"/>
</dbReference>
<gene>
    <name evidence="3" type="ORF">JFN87_11170</name>
</gene>
<dbReference type="AlphaFoldDB" id="A0A940MBR5"/>
<comment type="caution">
    <text evidence="3">The sequence shown here is derived from an EMBL/GenBank/DDBJ whole genome shotgun (WGS) entry which is preliminary data.</text>
</comment>
<dbReference type="Proteomes" id="UP000670475">
    <property type="component" value="Unassembled WGS sequence"/>
</dbReference>
<protein>
    <submittedName>
        <fullName evidence="3">Peptidoglycan-binding protein</fullName>
    </submittedName>
</protein>
<feature type="compositionally biased region" description="Low complexity" evidence="1">
    <location>
        <begin position="34"/>
        <end position="50"/>
    </location>
</feature>
<reference evidence="3" key="1">
    <citation type="submission" date="2021-03" db="EMBL/GenBank/DDBJ databases">
        <title>Whole genome sequence of Streptomyces bomunensis MMS17-BM035.</title>
        <authorList>
            <person name="Lee J.H."/>
        </authorList>
    </citation>
    <scope>NUCLEOTIDE SEQUENCE</scope>
    <source>
        <strain evidence="3">MMS17-BM035</strain>
    </source>
</reference>
<feature type="compositionally biased region" description="Low complexity" evidence="1">
    <location>
        <begin position="16"/>
        <end position="26"/>
    </location>
</feature>
<dbReference type="Gene3D" id="1.10.101.10">
    <property type="entry name" value="PGBD-like superfamily/PGBD"/>
    <property type="match status" value="1"/>
</dbReference>
<keyword evidence="4" id="KW-1185">Reference proteome</keyword>
<name>A0A940MBR5_9ACTN</name>
<sequence length="127" mass="12675">MARTPRSGGPSASPQGAVAVAGRGAATPSATDRGTTPAAGGSPATSASAPAGPPVLREGDKGPEVVELQRRLGQLLLAYLGAPDGTYDTGVRNAVARYQRGHGITSDPSGVYGAATREDLESRTHAP</sequence>
<dbReference type="InterPro" id="IPR002477">
    <property type="entry name" value="Peptidoglycan-bd-like"/>
</dbReference>
<evidence type="ECO:0000313" key="4">
    <source>
        <dbReference type="Proteomes" id="UP000670475"/>
    </source>
</evidence>
<dbReference type="InterPro" id="IPR036366">
    <property type="entry name" value="PGBDSf"/>
</dbReference>
<evidence type="ECO:0000256" key="1">
    <source>
        <dbReference type="SAM" id="MobiDB-lite"/>
    </source>
</evidence>
<accession>A0A940MBR5</accession>
<dbReference type="Pfam" id="PF01471">
    <property type="entry name" value="PG_binding_1"/>
    <property type="match status" value="1"/>
</dbReference>
<dbReference type="InterPro" id="IPR036365">
    <property type="entry name" value="PGBD-like_sf"/>
</dbReference>
<feature type="region of interest" description="Disordered" evidence="1">
    <location>
        <begin position="1"/>
        <end position="63"/>
    </location>
</feature>
<feature type="region of interest" description="Disordered" evidence="1">
    <location>
        <begin position="101"/>
        <end position="127"/>
    </location>
</feature>